<dbReference type="GO" id="GO:0032511">
    <property type="term" value="P:late endosome to vacuole transport via multivesicular body sorting pathway"/>
    <property type="evidence" value="ECO:0007669"/>
    <property type="project" value="TreeGrafter"/>
</dbReference>
<evidence type="ECO:0000313" key="9">
    <source>
        <dbReference type="EMBL" id="EER34311.1"/>
    </source>
</evidence>
<dbReference type="GO" id="GO:0005771">
    <property type="term" value="C:multivesicular body"/>
    <property type="evidence" value="ECO:0007669"/>
    <property type="project" value="TreeGrafter"/>
</dbReference>
<dbReference type="EMBL" id="GG692396">
    <property type="protein sequence ID" value="EER34311.1"/>
    <property type="molecule type" value="Genomic_DNA"/>
</dbReference>
<comment type="subcellular location">
    <subcellularLocation>
        <location evidence="1">Endosome membrane</location>
    </subcellularLocation>
</comment>
<dbReference type="Pfam" id="PF03357">
    <property type="entry name" value="Snf7"/>
    <property type="match status" value="1"/>
</dbReference>
<comment type="similarity">
    <text evidence="2">Belongs to the SNF7 family.</text>
</comment>
<evidence type="ECO:0000256" key="1">
    <source>
        <dbReference type="ARBA" id="ARBA00004608"/>
    </source>
</evidence>
<organism evidence="9 10">
    <name type="scientific">Candida tropicalis (strain ATCC MYA-3404 / T1)</name>
    <name type="common">Yeast</name>
    <dbReference type="NCBI Taxonomy" id="294747"/>
    <lineage>
        <taxon>Eukaryota</taxon>
        <taxon>Fungi</taxon>
        <taxon>Dikarya</taxon>
        <taxon>Ascomycota</taxon>
        <taxon>Saccharomycotina</taxon>
        <taxon>Pichiomycetes</taxon>
        <taxon>Debaryomycetaceae</taxon>
        <taxon>Candida/Lodderomyces clade</taxon>
        <taxon>Candida</taxon>
    </lineage>
</organism>
<sequence length="218" mass="24816">MGQQSSAPPKITAQDKAIFQLKQQRDKLKQYQKRINIIIDKQTELAKKAIVNKQPDRAKFYLRSKKQQETIINSTLDQLNNLEQIIGTIEFKLIESDVIKGLQQGNKVLQKLNNEMKIEKIESIIDQLEDEKLKVDEVTELLGSAGPQLNISEENEVDEELKNLEEEIHGKQKVDTKDEPVKNKLPDAPTNEIMPNAPNGEILTPNKETKESNEPIAI</sequence>
<evidence type="ECO:0000256" key="3">
    <source>
        <dbReference type="ARBA" id="ARBA00022448"/>
    </source>
</evidence>
<feature type="compositionally biased region" description="Basic and acidic residues" evidence="8">
    <location>
        <begin position="207"/>
        <end position="218"/>
    </location>
</feature>
<dbReference type="HOGENOM" id="CLU_086201_0_0_1"/>
<dbReference type="VEuPathDB" id="FungiDB:CTRG_01171"/>
<keyword evidence="6" id="KW-0472">Membrane</keyword>
<keyword evidence="3" id="KW-0813">Transport</keyword>
<name>C5M5P1_CANTT</name>
<keyword evidence="5" id="KW-0653">Protein transport</keyword>
<reference evidence="9 10" key="1">
    <citation type="journal article" date="2009" name="Nature">
        <title>Evolution of pathogenicity and sexual reproduction in eight Candida genomes.</title>
        <authorList>
            <person name="Butler G."/>
            <person name="Rasmussen M.D."/>
            <person name="Lin M.F."/>
            <person name="Santos M.A."/>
            <person name="Sakthikumar S."/>
            <person name="Munro C.A."/>
            <person name="Rheinbay E."/>
            <person name="Grabherr M."/>
            <person name="Forche A."/>
            <person name="Reedy J.L."/>
            <person name="Agrafioti I."/>
            <person name="Arnaud M.B."/>
            <person name="Bates S."/>
            <person name="Brown A.J."/>
            <person name="Brunke S."/>
            <person name="Costanzo M.C."/>
            <person name="Fitzpatrick D.A."/>
            <person name="de Groot P.W."/>
            <person name="Harris D."/>
            <person name="Hoyer L.L."/>
            <person name="Hube B."/>
            <person name="Klis F.M."/>
            <person name="Kodira C."/>
            <person name="Lennard N."/>
            <person name="Logue M.E."/>
            <person name="Martin R."/>
            <person name="Neiman A.M."/>
            <person name="Nikolaou E."/>
            <person name="Quail M.A."/>
            <person name="Quinn J."/>
            <person name="Santos M.C."/>
            <person name="Schmitzberger F.F."/>
            <person name="Sherlock G."/>
            <person name="Shah P."/>
            <person name="Silverstein K.A."/>
            <person name="Skrzypek M.S."/>
            <person name="Soll D."/>
            <person name="Staggs R."/>
            <person name="Stansfield I."/>
            <person name="Stumpf M.P."/>
            <person name="Sudbery P.E."/>
            <person name="Srikantha T."/>
            <person name="Zeng Q."/>
            <person name="Berman J."/>
            <person name="Berriman M."/>
            <person name="Heitman J."/>
            <person name="Gow N.A."/>
            <person name="Lorenz M.C."/>
            <person name="Birren B.W."/>
            <person name="Kellis M."/>
            <person name="Cuomo C.A."/>
        </authorList>
    </citation>
    <scope>NUCLEOTIDE SEQUENCE [LARGE SCALE GENOMIC DNA]</scope>
    <source>
        <strain evidence="10">ATCC MYA-3404 / T1</strain>
    </source>
</reference>
<dbReference type="STRING" id="294747.C5M5P1"/>
<proteinExistence type="inferred from homology"/>
<keyword evidence="7" id="KW-0175">Coiled coil</keyword>
<feature type="coiled-coil region" evidence="7">
    <location>
        <begin position="14"/>
        <end position="41"/>
    </location>
</feature>
<dbReference type="KEGG" id="ctp:CTRG_01171"/>
<dbReference type="Gene3D" id="6.10.140.1230">
    <property type="match status" value="1"/>
</dbReference>
<evidence type="ECO:0000256" key="2">
    <source>
        <dbReference type="ARBA" id="ARBA00006190"/>
    </source>
</evidence>
<protein>
    <recommendedName>
        <fullName evidence="11">Charged multivesicular body protein 6</fullName>
    </recommendedName>
</protein>
<dbReference type="eggNOG" id="KOG2910">
    <property type="taxonomic scope" value="Eukaryota"/>
</dbReference>
<evidence type="ECO:0000256" key="5">
    <source>
        <dbReference type="ARBA" id="ARBA00022927"/>
    </source>
</evidence>
<dbReference type="GO" id="GO:0015031">
    <property type="term" value="P:protein transport"/>
    <property type="evidence" value="ECO:0007669"/>
    <property type="project" value="UniProtKB-KW"/>
</dbReference>
<gene>
    <name evidence="9" type="ORF">CTRG_01171</name>
</gene>
<evidence type="ECO:0000313" key="10">
    <source>
        <dbReference type="Proteomes" id="UP000002037"/>
    </source>
</evidence>
<feature type="compositionally biased region" description="Basic and acidic residues" evidence="8">
    <location>
        <begin position="167"/>
        <end position="185"/>
    </location>
</feature>
<evidence type="ECO:0000256" key="8">
    <source>
        <dbReference type="SAM" id="MobiDB-lite"/>
    </source>
</evidence>
<accession>C5M5P1</accession>
<dbReference type="PANTHER" id="PTHR22761:SF5">
    <property type="entry name" value="CHARGED MULTIVESICULAR BODY PROTEIN 6"/>
    <property type="match status" value="1"/>
</dbReference>
<evidence type="ECO:0000256" key="4">
    <source>
        <dbReference type="ARBA" id="ARBA00022753"/>
    </source>
</evidence>
<dbReference type="GO" id="GO:0006900">
    <property type="term" value="P:vesicle budding from membrane"/>
    <property type="evidence" value="ECO:0007669"/>
    <property type="project" value="TreeGrafter"/>
</dbReference>
<evidence type="ECO:0000256" key="6">
    <source>
        <dbReference type="ARBA" id="ARBA00023136"/>
    </source>
</evidence>
<dbReference type="GO" id="GO:0000815">
    <property type="term" value="C:ESCRT III complex"/>
    <property type="evidence" value="ECO:0007669"/>
    <property type="project" value="TreeGrafter"/>
</dbReference>
<evidence type="ECO:0000256" key="7">
    <source>
        <dbReference type="SAM" id="Coils"/>
    </source>
</evidence>
<dbReference type="Proteomes" id="UP000002037">
    <property type="component" value="Unassembled WGS sequence"/>
</dbReference>
<dbReference type="GeneID" id="8295896"/>
<dbReference type="RefSeq" id="XP_002546866.1">
    <property type="nucleotide sequence ID" value="XM_002546820.1"/>
</dbReference>
<dbReference type="InterPro" id="IPR005024">
    <property type="entry name" value="Snf7_fam"/>
</dbReference>
<dbReference type="PANTHER" id="PTHR22761">
    <property type="entry name" value="CHARGED MULTIVESICULAR BODY PROTEIN"/>
    <property type="match status" value="1"/>
</dbReference>
<keyword evidence="4" id="KW-0967">Endosome</keyword>
<dbReference type="AlphaFoldDB" id="C5M5P1"/>
<feature type="region of interest" description="Disordered" evidence="8">
    <location>
        <begin position="167"/>
        <end position="218"/>
    </location>
</feature>
<keyword evidence="10" id="KW-1185">Reference proteome</keyword>
<dbReference type="OrthoDB" id="441172at2759"/>
<evidence type="ECO:0008006" key="11">
    <source>
        <dbReference type="Google" id="ProtNLM"/>
    </source>
</evidence>